<sequence>MTTPSLDFEYYTVNNTNQLDERFFPIVPFLTGLVIGPLLYQAFNPYYSYPYPLPYPVPVPYYNSYGYGTSYY</sequence>
<dbReference type="AlphaFoldDB" id="A0A923L3I0"/>
<reference evidence="2" key="1">
    <citation type="submission" date="2020-08" db="EMBL/GenBank/DDBJ databases">
        <title>Genome public.</title>
        <authorList>
            <person name="Liu C."/>
            <person name="Sun Q."/>
        </authorList>
    </citation>
    <scope>NUCLEOTIDE SEQUENCE</scope>
    <source>
        <strain evidence="2">BX22</strain>
    </source>
</reference>
<dbReference type="RefSeq" id="WP_186868525.1">
    <property type="nucleotide sequence ID" value="NZ_JACOOL010000002.1"/>
</dbReference>
<evidence type="ECO:0000313" key="3">
    <source>
        <dbReference type="Proteomes" id="UP000637359"/>
    </source>
</evidence>
<keyword evidence="1" id="KW-0472">Membrane</keyword>
<dbReference type="EMBL" id="JACOOL010000002">
    <property type="protein sequence ID" value="MBC5635805.1"/>
    <property type="molecule type" value="Genomic_DNA"/>
</dbReference>
<keyword evidence="1" id="KW-1133">Transmembrane helix</keyword>
<gene>
    <name evidence="2" type="ORF">H8S33_03095</name>
</gene>
<name>A0A923L3I0_9BACI</name>
<evidence type="ECO:0000256" key="1">
    <source>
        <dbReference type="SAM" id="Phobius"/>
    </source>
</evidence>
<keyword evidence="1" id="KW-0812">Transmembrane</keyword>
<comment type="caution">
    <text evidence="2">The sequence shown here is derived from an EMBL/GenBank/DDBJ whole genome shotgun (WGS) entry which is preliminary data.</text>
</comment>
<protein>
    <submittedName>
        <fullName evidence="2">Uncharacterized protein</fullName>
    </submittedName>
</protein>
<organism evidence="2 3">
    <name type="scientific">Ornithinibacillus hominis</name>
    <dbReference type="NCBI Taxonomy" id="2763055"/>
    <lineage>
        <taxon>Bacteria</taxon>
        <taxon>Bacillati</taxon>
        <taxon>Bacillota</taxon>
        <taxon>Bacilli</taxon>
        <taxon>Bacillales</taxon>
        <taxon>Bacillaceae</taxon>
        <taxon>Ornithinibacillus</taxon>
    </lineage>
</organism>
<keyword evidence="3" id="KW-1185">Reference proteome</keyword>
<evidence type="ECO:0000313" key="2">
    <source>
        <dbReference type="EMBL" id="MBC5635805.1"/>
    </source>
</evidence>
<dbReference type="Proteomes" id="UP000637359">
    <property type="component" value="Unassembled WGS sequence"/>
</dbReference>
<feature type="transmembrane region" description="Helical" evidence="1">
    <location>
        <begin position="23"/>
        <end position="43"/>
    </location>
</feature>
<accession>A0A923L3I0</accession>
<proteinExistence type="predicted"/>